<organism evidence="1 2">
    <name type="scientific">Phaseolus angularis</name>
    <name type="common">Azuki bean</name>
    <name type="synonym">Vigna angularis</name>
    <dbReference type="NCBI Taxonomy" id="3914"/>
    <lineage>
        <taxon>Eukaryota</taxon>
        <taxon>Viridiplantae</taxon>
        <taxon>Streptophyta</taxon>
        <taxon>Embryophyta</taxon>
        <taxon>Tracheophyta</taxon>
        <taxon>Spermatophyta</taxon>
        <taxon>Magnoliopsida</taxon>
        <taxon>eudicotyledons</taxon>
        <taxon>Gunneridae</taxon>
        <taxon>Pentapetalae</taxon>
        <taxon>rosids</taxon>
        <taxon>fabids</taxon>
        <taxon>Fabales</taxon>
        <taxon>Fabaceae</taxon>
        <taxon>Papilionoideae</taxon>
        <taxon>50 kb inversion clade</taxon>
        <taxon>NPAAA clade</taxon>
        <taxon>indigoferoid/millettioid clade</taxon>
        <taxon>Phaseoleae</taxon>
        <taxon>Vigna</taxon>
    </lineage>
</organism>
<evidence type="ECO:0000313" key="1">
    <source>
        <dbReference type="EMBL" id="KAG2408911.1"/>
    </source>
</evidence>
<dbReference type="InterPro" id="IPR043561">
    <property type="entry name" value="LHW-like"/>
</dbReference>
<dbReference type="Proteomes" id="UP000743370">
    <property type="component" value="Unassembled WGS sequence"/>
</dbReference>
<evidence type="ECO:0000313" key="2">
    <source>
        <dbReference type="Proteomes" id="UP000743370"/>
    </source>
</evidence>
<dbReference type="PANTHER" id="PTHR46196:SF4">
    <property type="entry name" value="TRANSCRIPTION FACTOR LHW"/>
    <property type="match status" value="1"/>
</dbReference>
<proteinExistence type="predicted"/>
<accession>A0A8T0LBM7</accession>
<dbReference type="PANTHER" id="PTHR46196">
    <property type="entry name" value="TRANSCRIPTION FACTOR BHLH155-LIKE ISOFORM X1-RELATED"/>
    <property type="match status" value="1"/>
</dbReference>
<protein>
    <submittedName>
        <fullName evidence="1">Transcription factor LHW BHLH transcription factor</fullName>
    </submittedName>
</protein>
<name>A0A8T0LBM7_PHAAN</name>
<comment type="caution">
    <text evidence="1">The sequence shown here is derived from an EMBL/GenBank/DDBJ whole genome shotgun (WGS) entry which is preliminary data.</text>
</comment>
<reference evidence="1 2" key="1">
    <citation type="submission" date="2020-05" db="EMBL/GenBank/DDBJ databases">
        <title>Vigna angularis (adzuki bean) Var. LongXiaoDou No. 4 denovo assembly.</title>
        <authorList>
            <person name="Xiang H."/>
        </authorList>
    </citation>
    <scope>NUCLEOTIDE SEQUENCE [LARGE SCALE GENOMIC DNA]</scope>
    <source>
        <tissue evidence="1">Leaf</tissue>
    </source>
</reference>
<dbReference type="GO" id="GO:0003700">
    <property type="term" value="F:DNA-binding transcription factor activity"/>
    <property type="evidence" value="ECO:0007669"/>
    <property type="project" value="InterPro"/>
</dbReference>
<sequence length="175" mass="19708">MQTQLVNEAFEGAEKDLVKCSCFSHQSLFVVGTAVDSEKICRLLVFNHLEDELRGISLTEYGLLVRLLIWEDHYYEPLPSPFPPRTVGVSNFPYRDGEGCWFSSESQLGIQEEDRVGGLINKMMLNNSVSTAGEGMVGRATFTGNYQWILMNNFSGDAYPPEVYSKLHYQFSAGM</sequence>
<gene>
    <name evidence="1" type="ORF">HKW66_Vig0037330</name>
</gene>
<dbReference type="AlphaFoldDB" id="A0A8T0LBM7"/>
<dbReference type="EMBL" id="JABFOF010000001">
    <property type="protein sequence ID" value="KAG2408911.1"/>
    <property type="molecule type" value="Genomic_DNA"/>
</dbReference>